<dbReference type="RefSeq" id="WP_190420124.1">
    <property type="nucleotide sequence ID" value="NZ_JAAOCA010000011.1"/>
</dbReference>
<protein>
    <recommendedName>
        <fullName evidence="3">Type III effector</fullName>
    </recommendedName>
</protein>
<gene>
    <name evidence="1" type="ORF">HAQ05_10430</name>
</gene>
<evidence type="ECO:0000313" key="1">
    <source>
        <dbReference type="EMBL" id="MBD1599119.1"/>
    </source>
</evidence>
<dbReference type="EMBL" id="JAAOCA010000011">
    <property type="protein sequence ID" value="MBD1599119.1"/>
    <property type="molecule type" value="Genomic_DNA"/>
</dbReference>
<comment type="caution">
    <text evidence="1">The sequence shown here is derived from an EMBL/GenBank/DDBJ whole genome shotgun (WGS) entry which is preliminary data.</text>
</comment>
<name>A0ABR7Z0U2_9PSED</name>
<accession>A0ABR7Z0U2</accession>
<keyword evidence="2" id="KW-1185">Reference proteome</keyword>
<proteinExistence type="predicted"/>
<dbReference type="Proteomes" id="UP000805841">
    <property type="component" value="Unassembled WGS sequence"/>
</dbReference>
<evidence type="ECO:0008006" key="3">
    <source>
        <dbReference type="Google" id="ProtNLM"/>
    </source>
</evidence>
<reference evidence="1 2" key="1">
    <citation type="journal article" date="2020" name="Insects">
        <title>Bacteria Belonging to Pseudomonas typographi sp. nov. from the Bark Beetle Ips typographus Have Genomic Potential to Aid in the Host Ecology.</title>
        <authorList>
            <person name="Peral-Aranega E."/>
            <person name="Saati-Santamaria Z."/>
            <person name="Kolarik M."/>
            <person name="Rivas R."/>
            <person name="Garcia-Fraile P."/>
        </authorList>
    </citation>
    <scope>NUCLEOTIDE SEQUENCE [LARGE SCALE GENOMIC DNA]</scope>
    <source>
        <strain evidence="1 2">CA3A</strain>
    </source>
</reference>
<evidence type="ECO:0000313" key="2">
    <source>
        <dbReference type="Proteomes" id="UP000805841"/>
    </source>
</evidence>
<organism evidence="1 2">
    <name type="scientific">Pseudomonas typographi</name>
    <dbReference type="NCBI Taxonomy" id="2715964"/>
    <lineage>
        <taxon>Bacteria</taxon>
        <taxon>Pseudomonadati</taxon>
        <taxon>Pseudomonadota</taxon>
        <taxon>Gammaproteobacteria</taxon>
        <taxon>Pseudomonadales</taxon>
        <taxon>Pseudomonadaceae</taxon>
        <taxon>Pseudomonas</taxon>
    </lineage>
</organism>
<sequence length="296" mass="32693">MFPTVSGHTGSTLPGTDETVKLWDKLPGNHHGQTIQVSSVAMRDIKRCREALGFIHEAFPHGPGNQQTSLVASQGENYQRVVAARYIKTRELRDDPQRQVKASFQTGGINCEELADVTKAVLAMLGLERPVYTHQVAGLDHVVNVIGDQRADRDVVVAENWPVLSTGGMLLQHSRLPPLGALIAAQMPSQPAPLTEDQILDTMAQALDDQRIEHINASEQTPPYHELKQLSQAPGSRFYKQLHGMTNLGIRYQDENDATQVATQSIARDRYEQHASALREARAQGMADLPPLYPED</sequence>